<dbReference type="STRING" id="765440.A0A0C3GF62"/>
<dbReference type="Proteomes" id="UP000054166">
    <property type="component" value="Unassembled WGS sequence"/>
</dbReference>
<organism evidence="2 3">
    <name type="scientific">Piloderma croceum (strain F 1598)</name>
    <dbReference type="NCBI Taxonomy" id="765440"/>
    <lineage>
        <taxon>Eukaryota</taxon>
        <taxon>Fungi</taxon>
        <taxon>Dikarya</taxon>
        <taxon>Basidiomycota</taxon>
        <taxon>Agaricomycotina</taxon>
        <taxon>Agaricomycetes</taxon>
        <taxon>Agaricomycetidae</taxon>
        <taxon>Atheliales</taxon>
        <taxon>Atheliaceae</taxon>
        <taxon>Piloderma</taxon>
    </lineage>
</organism>
<dbReference type="InterPro" id="IPR036047">
    <property type="entry name" value="F-box-like_dom_sf"/>
</dbReference>
<dbReference type="AlphaFoldDB" id="A0A0C3GF62"/>
<reference evidence="3" key="2">
    <citation type="submission" date="2015-01" db="EMBL/GenBank/DDBJ databases">
        <title>Evolutionary Origins and Diversification of the Mycorrhizal Mutualists.</title>
        <authorList>
            <consortium name="DOE Joint Genome Institute"/>
            <consortium name="Mycorrhizal Genomics Consortium"/>
            <person name="Kohler A."/>
            <person name="Kuo A."/>
            <person name="Nagy L.G."/>
            <person name="Floudas D."/>
            <person name="Copeland A."/>
            <person name="Barry K.W."/>
            <person name="Cichocki N."/>
            <person name="Veneault-Fourrey C."/>
            <person name="LaButti K."/>
            <person name="Lindquist E.A."/>
            <person name="Lipzen A."/>
            <person name="Lundell T."/>
            <person name="Morin E."/>
            <person name="Murat C."/>
            <person name="Riley R."/>
            <person name="Ohm R."/>
            <person name="Sun H."/>
            <person name="Tunlid A."/>
            <person name="Henrissat B."/>
            <person name="Grigoriev I.V."/>
            <person name="Hibbett D.S."/>
            <person name="Martin F."/>
        </authorList>
    </citation>
    <scope>NUCLEOTIDE SEQUENCE [LARGE SCALE GENOMIC DNA]</scope>
    <source>
        <strain evidence="3">F 1598</strain>
    </source>
</reference>
<name>A0A0C3GF62_PILCF</name>
<dbReference type="InterPro" id="IPR032675">
    <property type="entry name" value="LRR_dom_sf"/>
</dbReference>
<dbReference type="HOGENOM" id="CLU_573713_0_0_1"/>
<dbReference type="SUPFAM" id="SSF81383">
    <property type="entry name" value="F-box domain"/>
    <property type="match status" value="1"/>
</dbReference>
<accession>A0A0C3GF62</accession>
<dbReference type="Gene3D" id="3.80.10.10">
    <property type="entry name" value="Ribonuclease Inhibitor"/>
    <property type="match status" value="1"/>
</dbReference>
<dbReference type="SUPFAM" id="SSF52047">
    <property type="entry name" value="RNI-like"/>
    <property type="match status" value="1"/>
</dbReference>
<protein>
    <recommendedName>
        <fullName evidence="1">F-box domain-containing protein</fullName>
    </recommendedName>
</protein>
<dbReference type="EMBL" id="KN832975">
    <property type="protein sequence ID" value="KIM89291.1"/>
    <property type="molecule type" value="Genomic_DNA"/>
</dbReference>
<feature type="domain" description="F-box" evidence="1">
    <location>
        <begin position="24"/>
        <end position="74"/>
    </location>
</feature>
<reference evidence="2 3" key="1">
    <citation type="submission" date="2014-04" db="EMBL/GenBank/DDBJ databases">
        <authorList>
            <consortium name="DOE Joint Genome Institute"/>
            <person name="Kuo A."/>
            <person name="Tarkka M."/>
            <person name="Buscot F."/>
            <person name="Kohler A."/>
            <person name="Nagy L.G."/>
            <person name="Floudas D."/>
            <person name="Copeland A."/>
            <person name="Barry K.W."/>
            <person name="Cichocki N."/>
            <person name="Veneault-Fourrey C."/>
            <person name="LaButti K."/>
            <person name="Lindquist E.A."/>
            <person name="Lipzen A."/>
            <person name="Lundell T."/>
            <person name="Morin E."/>
            <person name="Murat C."/>
            <person name="Sun H."/>
            <person name="Tunlid A."/>
            <person name="Henrissat B."/>
            <person name="Grigoriev I.V."/>
            <person name="Hibbett D.S."/>
            <person name="Martin F."/>
            <person name="Nordberg H.P."/>
            <person name="Cantor M.N."/>
            <person name="Hua S.X."/>
        </authorList>
    </citation>
    <scope>NUCLEOTIDE SEQUENCE [LARGE SCALE GENOMIC DNA]</scope>
    <source>
        <strain evidence="2 3">F 1598</strain>
    </source>
</reference>
<evidence type="ECO:0000313" key="3">
    <source>
        <dbReference type="Proteomes" id="UP000054166"/>
    </source>
</evidence>
<dbReference type="OrthoDB" id="3359674at2759"/>
<proteinExistence type="predicted"/>
<keyword evidence="3" id="KW-1185">Reference proteome</keyword>
<evidence type="ECO:0000313" key="2">
    <source>
        <dbReference type="EMBL" id="KIM89291.1"/>
    </source>
</evidence>
<sequence length="478" mass="54425">MDHYPDSDKRDVLFFKEDSSSECLPPIYHLPDELLVELCTYCSANDGMAPLTLASVSRLFREVILSSPRVWQLIYLNDQWPTLSSSHAQADLWLTRSDPLPFDVVLNLQCSDALLSLLSPLLPSINRWRYCWISNAIEERYNLSSLILPGLIPALHHLNMVIQSLEDSDTSHQSPTFYFCGGYSQVPQHISMNVSCTTLPSVESLYPMGFTTLNINERSIDVHLQPDEILEFLNVCPMLEEFDYSGVLHDEVSTAKPQVIHLPHLRILSIRNTCFQRTMLSGLDAPALRELHLQNLNLDFELQRHSAIDEGDSDEEDPDYSRSPWSDHHTGMGLRKFITRSNPPLEVLDMELSDMRTKDFTWCFDRLSTLKRFRITGSDMSDRVIYLLKPVSLPPGNATSPQHMVQLRIPRLSALRLYSCQRLSGNAVVDAVGSRVRYTDEMTPDSTLENITLVDCTDFLPEHIMDLSKDLGSRLRIA</sequence>
<dbReference type="PROSITE" id="PS50181">
    <property type="entry name" value="FBOX"/>
    <property type="match status" value="1"/>
</dbReference>
<dbReference type="InParanoid" id="A0A0C3GF62"/>
<dbReference type="InterPro" id="IPR001810">
    <property type="entry name" value="F-box_dom"/>
</dbReference>
<gene>
    <name evidence="2" type="ORF">PILCRDRAFT_219772</name>
</gene>
<evidence type="ECO:0000259" key="1">
    <source>
        <dbReference type="PROSITE" id="PS50181"/>
    </source>
</evidence>